<name>A0A8K0UT21_9AGAR</name>
<dbReference type="InterPro" id="IPR010856">
    <property type="entry name" value="Gig2-like"/>
</dbReference>
<dbReference type="Proteomes" id="UP000813824">
    <property type="component" value="Unassembled WGS sequence"/>
</dbReference>
<comment type="caution">
    <text evidence="1">The sequence shown here is derived from an EMBL/GenBank/DDBJ whole genome shotgun (WGS) entry which is preliminary data.</text>
</comment>
<protein>
    <submittedName>
        <fullName evidence="1">DUF1479-domain-containing protein</fullName>
    </submittedName>
</protein>
<proteinExistence type="predicted"/>
<accession>A0A8K0UT21</accession>
<evidence type="ECO:0000313" key="2">
    <source>
        <dbReference type="Proteomes" id="UP000813824"/>
    </source>
</evidence>
<gene>
    <name evidence="1" type="ORF">BXZ70DRAFT_889039</name>
</gene>
<dbReference type="EMBL" id="JAEVFJ010000007">
    <property type="protein sequence ID" value="KAH8103434.1"/>
    <property type="molecule type" value="Genomic_DNA"/>
</dbReference>
<dbReference type="InterPro" id="IPR027443">
    <property type="entry name" value="IPNS-like_sf"/>
</dbReference>
<organism evidence="1 2">
    <name type="scientific">Cristinia sonorae</name>
    <dbReference type="NCBI Taxonomy" id="1940300"/>
    <lineage>
        <taxon>Eukaryota</taxon>
        <taxon>Fungi</taxon>
        <taxon>Dikarya</taxon>
        <taxon>Basidiomycota</taxon>
        <taxon>Agaricomycotina</taxon>
        <taxon>Agaricomycetes</taxon>
        <taxon>Agaricomycetidae</taxon>
        <taxon>Agaricales</taxon>
        <taxon>Pleurotineae</taxon>
        <taxon>Stephanosporaceae</taxon>
        <taxon>Cristinia</taxon>
    </lineage>
</organism>
<reference evidence="1" key="1">
    <citation type="journal article" date="2021" name="New Phytol.">
        <title>Evolutionary innovations through gain and loss of genes in the ectomycorrhizal Boletales.</title>
        <authorList>
            <person name="Wu G."/>
            <person name="Miyauchi S."/>
            <person name="Morin E."/>
            <person name="Kuo A."/>
            <person name="Drula E."/>
            <person name="Varga T."/>
            <person name="Kohler A."/>
            <person name="Feng B."/>
            <person name="Cao Y."/>
            <person name="Lipzen A."/>
            <person name="Daum C."/>
            <person name="Hundley H."/>
            <person name="Pangilinan J."/>
            <person name="Johnson J."/>
            <person name="Barry K."/>
            <person name="LaButti K."/>
            <person name="Ng V."/>
            <person name="Ahrendt S."/>
            <person name="Min B."/>
            <person name="Choi I.G."/>
            <person name="Park H."/>
            <person name="Plett J.M."/>
            <person name="Magnuson J."/>
            <person name="Spatafora J.W."/>
            <person name="Nagy L.G."/>
            <person name="Henrissat B."/>
            <person name="Grigoriev I.V."/>
            <person name="Yang Z.L."/>
            <person name="Xu J."/>
            <person name="Martin F.M."/>
        </authorList>
    </citation>
    <scope>NUCLEOTIDE SEQUENCE</scope>
    <source>
        <strain evidence="1">KKN 215</strain>
    </source>
</reference>
<dbReference type="OrthoDB" id="8249012at2759"/>
<dbReference type="Gene3D" id="2.60.120.330">
    <property type="entry name" value="B-lactam Antibiotic, Isopenicillin N Synthase, Chain"/>
    <property type="match status" value="1"/>
</dbReference>
<dbReference type="Pfam" id="PF07350">
    <property type="entry name" value="Gig2-like"/>
    <property type="match status" value="1"/>
</dbReference>
<sequence>MSWSFVSAGSRILSTRASGGRTPRWISTADASFETSSPPILDSKHAASSRLPKRAGTIEDVFSTSLADVPPLPQRFLSLKKQLFRQDLIKSWNDVLTGLQGVTEEAISRGQAIIPSVQYSDIVNGLSAKQIKDIKRTGSVIVRGGVPVEEALQWKKEVREYAAMNKELVRGSPADKIVFYELYYSKAQLAARTHPAVINTQRALLSLWHVSDPMSAVSLNTPISYFDRLRIRPPGPSVFTLGPHIDSGGLERWEDPGFRQCFSKILEGNWRQHDPFDASPRLNAKQDLYDAPSQCSIFRPWQGWTSLSSTGPSEGTLRLLPFLPLSSAYIMLRPFFRPKRLLQTGEAPLAAEDWELDLESTAFPGSEMAKAQGLNEMTHPHLRLDKAMVSIPRVEPGDQVYWHCDLVHSVEAKHTGDSDSSVFCIPAAPLTVNNMSYLQSQTTNFHAGTPPPDFGGGDGESRFEGRGTPEDIISLEGRRISGLTEFSIPPNATSGEIELINQVNAQLYQERR</sequence>
<dbReference type="SUPFAM" id="SSF51197">
    <property type="entry name" value="Clavaminate synthase-like"/>
    <property type="match status" value="1"/>
</dbReference>
<dbReference type="PANTHER" id="PTHR30613:SF1">
    <property type="entry name" value="DUF1479 DOMAIN PROTEIN (AFU_ORTHOLOGUE AFUA_5G09280)"/>
    <property type="match status" value="1"/>
</dbReference>
<dbReference type="PANTHER" id="PTHR30613">
    <property type="entry name" value="UNCHARACTERIZED PROTEIN YBIU-RELATED"/>
    <property type="match status" value="1"/>
</dbReference>
<evidence type="ECO:0000313" key="1">
    <source>
        <dbReference type="EMBL" id="KAH8103434.1"/>
    </source>
</evidence>
<keyword evidence="2" id="KW-1185">Reference proteome</keyword>
<dbReference type="AlphaFoldDB" id="A0A8K0UT21"/>